<dbReference type="Gramene" id="PSR84528">
    <property type="protein sequence ID" value="PSR84528"/>
    <property type="gene ID" value="CEY00_Acc32613"/>
</dbReference>
<dbReference type="InterPro" id="IPR018247">
    <property type="entry name" value="EF_Hand_1_Ca_BS"/>
</dbReference>
<keyword evidence="3" id="KW-0677">Repeat</keyword>
<dbReference type="FunFam" id="1.10.238.10:FF:000178">
    <property type="entry name" value="Calmodulin-2 A"/>
    <property type="match status" value="1"/>
</dbReference>
<dbReference type="EMBL" id="NKQK01000029">
    <property type="protein sequence ID" value="PSR84528.1"/>
    <property type="molecule type" value="Genomic_DNA"/>
</dbReference>
<evidence type="ECO:0000256" key="4">
    <source>
        <dbReference type="ARBA" id="ARBA00022837"/>
    </source>
</evidence>
<dbReference type="GO" id="GO:0005509">
    <property type="term" value="F:calcium ion binding"/>
    <property type="evidence" value="ECO:0007669"/>
    <property type="project" value="InterPro"/>
</dbReference>
<feature type="domain" description="EF-hand" evidence="5">
    <location>
        <begin position="195"/>
        <end position="230"/>
    </location>
</feature>
<proteinExistence type="predicted"/>
<organism evidence="6 7">
    <name type="scientific">Actinidia chinensis var. chinensis</name>
    <name type="common">Chinese soft-hair kiwi</name>
    <dbReference type="NCBI Taxonomy" id="1590841"/>
    <lineage>
        <taxon>Eukaryota</taxon>
        <taxon>Viridiplantae</taxon>
        <taxon>Streptophyta</taxon>
        <taxon>Embryophyta</taxon>
        <taxon>Tracheophyta</taxon>
        <taxon>Spermatophyta</taxon>
        <taxon>Magnoliopsida</taxon>
        <taxon>eudicotyledons</taxon>
        <taxon>Gunneridae</taxon>
        <taxon>Pentapetalae</taxon>
        <taxon>asterids</taxon>
        <taxon>Ericales</taxon>
        <taxon>Actinidiaceae</taxon>
        <taxon>Actinidia</taxon>
    </lineage>
</organism>
<comment type="caution">
    <text evidence="6">The sequence shown here is derived from an EMBL/GenBank/DDBJ whole genome shotgun (WGS) entry which is preliminary data.</text>
</comment>
<protein>
    <submittedName>
        <fullName evidence="6">Calmodulin-like protein</fullName>
    </submittedName>
</protein>
<dbReference type="FunFam" id="1.10.238.10:FF:000089">
    <property type="entry name" value="calmodulin-like protein 3"/>
    <property type="match status" value="1"/>
</dbReference>
<dbReference type="InParanoid" id="A0A2R6P2M5"/>
<reference evidence="6 7" key="1">
    <citation type="submission" date="2017-07" db="EMBL/GenBank/DDBJ databases">
        <title>An improved, manually edited Actinidia chinensis var. chinensis (kiwifruit) genome highlights the challenges associated with draft genomes and gene prediction in plants.</title>
        <authorList>
            <person name="Pilkington S."/>
            <person name="Crowhurst R."/>
            <person name="Hilario E."/>
            <person name="Nardozza S."/>
            <person name="Fraser L."/>
            <person name="Peng Y."/>
            <person name="Gunaseelan K."/>
            <person name="Simpson R."/>
            <person name="Tahir J."/>
            <person name="Deroles S."/>
            <person name="Templeton K."/>
            <person name="Luo Z."/>
            <person name="Davy M."/>
            <person name="Cheng C."/>
            <person name="Mcneilage M."/>
            <person name="Scaglione D."/>
            <person name="Liu Y."/>
            <person name="Zhang Q."/>
            <person name="Datson P."/>
            <person name="De Silva N."/>
            <person name="Gardiner S."/>
            <person name="Bassett H."/>
            <person name="Chagne D."/>
            <person name="Mccallum J."/>
            <person name="Dzierzon H."/>
            <person name="Deng C."/>
            <person name="Wang Y.-Y."/>
            <person name="Barron N."/>
            <person name="Manako K."/>
            <person name="Bowen J."/>
            <person name="Foster T."/>
            <person name="Erridge Z."/>
            <person name="Tiffin H."/>
            <person name="Waite C."/>
            <person name="Davies K."/>
            <person name="Grierson E."/>
            <person name="Laing W."/>
            <person name="Kirk R."/>
            <person name="Chen X."/>
            <person name="Wood M."/>
            <person name="Montefiori M."/>
            <person name="Brummell D."/>
            <person name="Schwinn K."/>
            <person name="Catanach A."/>
            <person name="Fullerton C."/>
            <person name="Li D."/>
            <person name="Meiyalaghan S."/>
            <person name="Nieuwenhuizen N."/>
            <person name="Read N."/>
            <person name="Prakash R."/>
            <person name="Hunter D."/>
            <person name="Zhang H."/>
            <person name="Mckenzie M."/>
            <person name="Knabel M."/>
            <person name="Harris A."/>
            <person name="Allan A."/>
            <person name="Chen A."/>
            <person name="Janssen B."/>
            <person name="Plunkett B."/>
            <person name="Dwamena C."/>
            <person name="Voogd C."/>
            <person name="Leif D."/>
            <person name="Lafferty D."/>
            <person name="Souleyre E."/>
            <person name="Varkonyi-Gasic E."/>
            <person name="Gambi F."/>
            <person name="Hanley J."/>
            <person name="Yao J.-L."/>
            <person name="Cheung J."/>
            <person name="David K."/>
            <person name="Warren B."/>
            <person name="Marsh K."/>
            <person name="Snowden K."/>
            <person name="Lin-Wang K."/>
            <person name="Brian L."/>
            <person name="Martinez-Sanchez M."/>
            <person name="Wang M."/>
            <person name="Ileperuma N."/>
            <person name="Macnee N."/>
            <person name="Campin R."/>
            <person name="Mcatee P."/>
            <person name="Drummond R."/>
            <person name="Espley R."/>
            <person name="Ireland H."/>
            <person name="Wu R."/>
            <person name="Atkinson R."/>
            <person name="Karunairetnam S."/>
            <person name="Bulley S."/>
            <person name="Chunkath S."/>
            <person name="Hanley Z."/>
            <person name="Storey R."/>
            <person name="Thrimawithana A."/>
            <person name="Thomson S."/>
            <person name="David C."/>
            <person name="Testolin R."/>
        </authorList>
    </citation>
    <scope>NUCLEOTIDE SEQUENCE [LARGE SCALE GENOMIC DNA]</scope>
    <source>
        <strain evidence="7">cv. Red5</strain>
        <tissue evidence="6">Young leaf</tissue>
    </source>
</reference>
<dbReference type="PANTHER" id="PTHR10891">
    <property type="entry name" value="EF-HAND CALCIUM-BINDING DOMAIN CONTAINING PROTEIN"/>
    <property type="match status" value="1"/>
</dbReference>
<keyword evidence="7" id="KW-1185">Reference proteome</keyword>
<dbReference type="Pfam" id="PF13499">
    <property type="entry name" value="EF-hand_7"/>
    <property type="match status" value="2"/>
</dbReference>
<feature type="domain" description="EF-hand" evidence="5">
    <location>
        <begin position="157"/>
        <end position="192"/>
    </location>
</feature>
<evidence type="ECO:0000313" key="7">
    <source>
        <dbReference type="Proteomes" id="UP000241394"/>
    </source>
</evidence>
<evidence type="ECO:0000256" key="3">
    <source>
        <dbReference type="ARBA" id="ARBA00022737"/>
    </source>
</evidence>
<dbReference type="InterPro" id="IPR011992">
    <property type="entry name" value="EF-hand-dom_pair"/>
</dbReference>
<accession>A0A2R6P2M5</accession>
<keyword evidence="4" id="KW-0106">Calcium</keyword>
<dbReference type="InterPro" id="IPR039647">
    <property type="entry name" value="EF_hand_pair_protein_CML-like"/>
</dbReference>
<evidence type="ECO:0000256" key="1">
    <source>
        <dbReference type="ARBA" id="ARBA00003291"/>
    </source>
</evidence>
<comment type="function">
    <text evidence="1">Potential calcium sensor.</text>
</comment>
<dbReference type="OMA" id="LLTSECM"/>
<dbReference type="AlphaFoldDB" id="A0A2R6P2M5"/>
<reference evidence="7" key="2">
    <citation type="journal article" date="2018" name="BMC Genomics">
        <title>A manually annotated Actinidia chinensis var. chinensis (kiwifruit) genome highlights the challenges associated with draft genomes and gene prediction in plants.</title>
        <authorList>
            <person name="Pilkington S.M."/>
            <person name="Crowhurst R."/>
            <person name="Hilario E."/>
            <person name="Nardozza S."/>
            <person name="Fraser L."/>
            <person name="Peng Y."/>
            <person name="Gunaseelan K."/>
            <person name="Simpson R."/>
            <person name="Tahir J."/>
            <person name="Deroles S.C."/>
            <person name="Templeton K."/>
            <person name="Luo Z."/>
            <person name="Davy M."/>
            <person name="Cheng C."/>
            <person name="McNeilage M."/>
            <person name="Scaglione D."/>
            <person name="Liu Y."/>
            <person name="Zhang Q."/>
            <person name="Datson P."/>
            <person name="De Silva N."/>
            <person name="Gardiner S.E."/>
            <person name="Bassett H."/>
            <person name="Chagne D."/>
            <person name="McCallum J."/>
            <person name="Dzierzon H."/>
            <person name="Deng C."/>
            <person name="Wang Y.Y."/>
            <person name="Barron L."/>
            <person name="Manako K."/>
            <person name="Bowen J."/>
            <person name="Foster T.M."/>
            <person name="Erridge Z.A."/>
            <person name="Tiffin H."/>
            <person name="Waite C.N."/>
            <person name="Davies K.M."/>
            <person name="Grierson E.P."/>
            <person name="Laing W.A."/>
            <person name="Kirk R."/>
            <person name="Chen X."/>
            <person name="Wood M."/>
            <person name="Montefiori M."/>
            <person name="Brummell D.A."/>
            <person name="Schwinn K.E."/>
            <person name="Catanach A."/>
            <person name="Fullerton C."/>
            <person name="Li D."/>
            <person name="Meiyalaghan S."/>
            <person name="Nieuwenhuizen N."/>
            <person name="Read N."/>
            <person name="Prakash R."/>
            <person name="Hunter D."/>
            <person name="Zhang H."/>
            <person name="McKenzie M."/>
            <person name="Knabel M."/>
            <person name="Harris A."/>
            <person name="Allan A.C."/>
            <person name="Gleave A."/>
            <person name="Chen A."/>
            <person name="Janssen B.J."/>
            <person name="Plunkett B."/>
            <person name="Ampomah-Dwamena C."/>
            <person name="Voogd C."/>
            <person name="Leif D."/>
            <person name="Lafferty D."/>
            <person name="Souleyre E.J.F."/>
            <person name="Varkonyi-Gasic E."/>
            <person name="Gambi F."/>
            <person name="Hanley J."/>
            <person name="Yao J.L."/>
            <person name="Cheung J."/>
            <person name="David K.M."/>
            <person name="Warren B."/>
            <person name="Marsh K."/>
            <person name="Snowden K.C."/>
            <person name="Lin-Wang K."/>
            <person name="Brian L."/>
            <person name="Martinez-Sanchez M."/>
            <person name="Wang M."/>
            <person name="Ileperuma N."/>
            <person name="Macnee N."/>
            <person name="Campin R."/>
            <person name="McAtee P."/>
            <person name="Drummond R.S.M."/>
            <person name="Espley R.V."/>
            <person name="Ireland H.S."/>
            <person name="Wu R."/>
            <person name="Atkinson R.G."/>
            <person name="Karunairetnam S."/>
            <person name="Bulley S."/>
            <person name="Chunkath S."/>
            <person name="Hanley Z."/>
            <person name="Storey R."/>
            <person name="Thrimawithana A.H."/>
            <person name="Thomson S."/>
            <person name="David C."/>
            <person name="Testolin R."/>
            <person name="Huang H."/>
            <person name="Hellens R.P."/>
            <person name="Schaffer R.J."/>
        </authorList>
    </citation>
    <scope>NUCLEOTIDE SEQUENCE [LARGE SCALE GENOMIC DNA]</scope>
    <source>
        <strain evidence="7">cv. Red5</strain>
    </source>
</reference>
<dbReference type="Proteomes" id="UP000241394">
    <property type="component" value="Chromosome LG29"/>
</dbReference>
<dbReference type="CDD" id="cd00051">
    <property type="entry name" value="EFh"/>
    <property type="match status" value="2"/>
</dbReference>
<feature type="domain" description="EF-hand" evidence="5">
    <location>
        <begin position="67"/>
        <end position="102"/>
    </location>
</feature>
<keyword evidence="2" id="KW-0479">Metal-binding</keyword>
<dbReference type="OrthoDB" id="26525at2759"/>
<dbReference type="PROSITE" id="PS00018">
    <property type="entry name" value="EF_HAND_1"/>
    <property type="match status" value="4"/>
</dbReference>
<dbReference type="SUPFAM" id="SSF47473">
    <property type="entry name" value="EF-hand"/>
    <property type="match status" value="1"/>
</dbReference>
<evidence type="ECO:0000313" key="6">
    <source>
        <dbReference type="EMBL" id="PSR84528.1"/>
    </source>
</evidence>
<dbReference type="PROSITE" id="PS50222">
    <property type="entry name" value="EF_HAND_2"/>
    <property type="match status" value="4"/>
</dbReference>
<sequence>MMFIGIILLALLFIAGLFFTLLHPQTKKLMVWFKSLFSNKSGAISHHVESIKLNGEHEKLIKRSSIQDKAELKKVFATFDKNNDGFITKHELRESLRNIGIHMSEGEVAGMVEKVDSNGDGLIDLGEFCELFEAVMGGGTAGDGGEVEEGVGGEREGGERELKEAFDVFDGDRDGLISVEELGLVLSSLGMKEGKVLENCKEMIRQVDMDGDGMVNFDEFKRMMKAGGGLIQVS</sequence>
<feature type="domain" description="EF-hand" evidence="5">
    <location>
        <begin position="103"/>
        <end position="138"/>
    </location>
</feature>
<gene>
    <name evidence="6" type="ORF">CEY00_Acc32613</name>
</gene>
<dbReference type="STRING" id="1590841.A0A2R6P2M5"/>
<evidence type="ECO:0000256" key="2">
    <source>
        <dbReference type="ARBA" id="ARBA00022723"/>
    </source>
</evidence>
<name>A0A2R6P2M5_ACTCC</name>
<dbReference type="InterPro" id="IPR002048">
    <property type="entry name" value="EF_hand_dom"/>
</dbReference>
<dbReference type="SMART" id="SM00054">
    <property type="entry name" value="EFh"/>
    <property type="match status" value="4"/>
</dbReference>
<dbReference type="Gene3D" id="1.10.238.10">
    <property type="entry name" value="EF-hand"/>
    <property type="match status" value="2"/>
</dbReference>
<dbReference type="GO" id="GO:0043226">
    <property type="term" value="C:organelle"/>
    <property type="evidence" value="ECO:0007669"/>
    <property type="project" value="UniProtKB-ARBA"/>
</dbReference>
<evidence type="ECO:0000259" key="5">
    <source>
        <dbReference type="PROSITE" id="PS50222"/>
    </source>
</evidence>
<dbReference type="GO" id="GO:0005737">
    <property type="term" value="C:cytoplasm"/>
    <property type="evidence" value="ECO:0007669"/>
    <property type="project" value="UniProtKB-ARBA"/>
</dbReference>